<dbReference type="InterPro" id="IPR029159">
    <property type="entry name" value="CA109-like"/>
</dbReference>
<protein>
    <submittedName>
        <fullName evidence="2">Uncharacterized protein</fullName>
    </submittedName>
</protein>
<organism evidence="2">
    <name type="scientific">Beta vulgaris</name>
    <name type="common">Sugar beet</name>
    <dbReference type="NCBI Taxonomy" id="161934"/>
    <lineage>
        <taxon>Eukaryota</taxon>
        <taxon>Viridiplantae</taxon>
        <taxon>Streptophyta</taxon>
        <taxon>Embryophyta</taxon>
        <taxon>Tracheophyta</taxon>
        <taxon>Spermatophyta</taxon>
        <taxon>Magnoliopsida</taxon>
        <taxon>eudicotyledons</taxon>
        <taxon>Gunneridae</taxon>
        <taxon>Pentapetalae</taxon>
        <taxon>Caryophyllales</taxon>
        <taxon>Chenopodiaceae</taxon>
        <taxon>Betoideae</taxon>
        <taxon>Beta</taxon>
    </lineage>
</organism>
<accession>K4Q1F1</accession>
<evidence type="ECO:0000256" key="1">
    <source>
        <dbReference type="SAM" id="MobiDB-lite"/>
    </source>
</evidence>
<dbReference type="PANTHER" id="PTHR34810">
    <property type="entry name" value="DNA-BINDING PROTEIN BIN4"/>
    <property type="match status" value="1"/>
</dbReference>
<proteinExistence type="predicted"/>
<dbReference type="EMBL" id="AB646135">
    <property type="protein sequence ID" value="BAM64852.1"/>
    <property type="molecule type" value="Genomic_DNA"/>
</dbReference>
<sequence>MVRDSKQILGGGSRQPSTKQLQQRMGIKPSLSDCLDGLVILQEMHKSEYLLKTSVVSALLNIAFKASSNDLGALRQLLVDQPNIPRDEDQPERHDTMPRSKTKELNSEKARSLSMGDSREASPDWLRTFQAPSQSITTLSSDGSEPSGDKSPAKDDSIDCQRDVENRTSNLLEVDGEEEEKICDIAKKSPSKKTAKKRIKVGDVTPAKRKKSEKLEKIGSEDDENVKREESSDKSMETPVTAPNHSICELSSDSETKSDATIRKIEEKIDNEESAPRSAVKRKSPKKRVKQEDDATEKRTNEPAKIEGEVENMDVAEEVKPEKQSEPAVSSSTMPLVLPEKVQRTKALVECEGESIDLSGDMGAVGRVIISETPSKESEMFLDLKVSLEQIEAIMNDFIQLKPQSNVYNAETMVEGTLEGFTFESDDEADKMTKDVKGDQSEGAEEKPTKKAKGKAEKKPIVHHQSI</sequence>
<feature type="compositionally biased region" description="Basic and acidic residues" evidence="1">
    <location>
        <begin position="85"/>
        <end position="121"/>
    </location>
</feature>
<evidence type="ECO:0000313" key="2">
    <source>
        <dbReference type="EMBL" id="BAM64852.1"/>
    </source>
</evidence>
<feature type="compositionally biased region" description="Polar residues" evidence="1">
    <location>
        <begin position="14"/>
        <end position="23"/>
    </location>
</feature>
<feature type="region of interest" description="Disordered" evidence="1">
    <location>
        <begin position="1"/>
        <end position="25"/>
    </location>
</feature>
<dbReference type="AlphaFoldDB" id="K4Q1F1"/>
<dbReference type="PANTHER" id="PTHR34810:SF1">
    <property type="entry name" value="DNA-BINDING PROTEIN BIN4"/>
    <property type="match status" value="1"/>
</dbReference>
<feature type="region of interest" description="Disordered" evidence="1">
    <location>
        <begin position="422"/>
        <end position="467"/>
    </location>
</feature>
<feature type="compositionally biased region" description="Basic and acidic residues" evidence="1">
    <location>
        <begin position="254"/>
        <end position="268"/>
    </location>
</feature>
<feature type="compositionally biased region" description="Basic and acidic residues" evidence="1">
    <location>
        <begin position="213"/>
        <end position="236"/>
    </location>
</feature>
<feature type="compositionally biased region" description="Basic residues" evidence="1">
    <location>
        <begin position="189"/>
        <end position="199"/>
    </location>
</feature>
<feature type="region of interest" description="Disordered" evidence="1">
    <location>
        <begin position="82"/>
        <end position="121"/>
    </location>
</feature>
<feature type="compositionally biased region" description="Basic and acidic residues" evidence="1">
    <location>
        <begin position="290"/>
        <end position="308"/>
    </location>
</feature>
<dbReference type="GO" id="GO:0003690">
    <property type="term" value="F:double-stranded DNA binding"/>
    <property type="evidence" value="ECO:0007669"/>
    <property type="project" value="InterPro"/>
</dbReference>
<feature type="compositionally biased region" description="Basic and acidic residues" evidence="1">
    <location>
        <begin position="147"/>
        <end position="166"/>
    </location>
</feature>
<dbReference type="GO" id="GO:0009330">
    <property type="term" value="C:DNA topoisomerase type II (double strand cut, ATP-hydrolyzing) complex"/>
    <property type="evidence" value="ECO:0007669"/>
    <property type="project" value="InterPro"/>
</dbReference>
<feature type="compositionally biased region" description="Basic and acidic residues" evidence="1">
    <location>
        <begin position="430"/>
        <end position="460"/>
    </location>
</feature>
<reference evidence="2" key="1">
    <citation type="journal article" date="2012" name="Genetics">
        <title>Unusual and typical features of a novel restorer-of-fertility gene of sugar beet (Beta vulgaris L.).</title>
        <authorList>
            <person name="Matsuhira H."/>
            <person name="Kagami H."/>
            <person name="Kurata M."/>
            <person name="Kitazaki K."/>
            <person name="Matsunaga M."/>
            <person name="Hamaguchi Y."/>
            <person name="Hagihara E."/>
            <person name="Ueda M."/>
            <person name="Harada M."/>
            <person name="Muramatsu A."/>
            <person name="Yui-Kurino R."/>
            <person name="Taguchi K."/>
            <person name="Tamagake H."/>
            <person name="Mikami T."/>
            <person name="Kubo T."/>
        </authorList>
    </citation>
    <scope>NUCLEOTIDE SEQUENCE</scope>
</reference>
<dbReference type="GO" id="GO:0042023">
    <property type="term" value="P:DNA endoreduplication"/>
    <property type="evidence" value="ECO:0007669"/>
    <property type="project" value="InterPro"/>
</dbReference>
<name>K4Q1F1_BETVU</name>
<dbReference type="GO" id="GO:0005634">
    <property type="term" value="C:nucleus"/>
    <property type="evidence" value="ECO:0007669"/>
    <property type="project" value="TreeGrafter"/>
</dbReference>
<feature type="compositionally biased region" description="Polar residues" evidence="1">
    <location>
        <begin position="241"/>
        <end position="253"/>
    </location>
</feature>
<feature type="compositionally biased region" description="Basic residues" evidence="1">
    <location>
        <begin position="279"/>
        <end position="289"/>
    </location>
</feature>
<dbReference type="Pfam" id="PF15011">
    <property type="entry name" value="CA109-like"/>
    <property type="match status" value="1"/>
</dbReference>
<dbReference type="InterPro" id="IPR033246">
    <property type="entry name" value="BIN4"/>
</dbReference>
<feature type="compositionally biased region" description="Polar residues" evidence="1">
    <location>
        <begin position="134"/>
        <end position="144"/>
    </location>
</feature>
<dbReference type="GO" id="GO:0051276">
    <property type="term" value="P:chromosome organization"/>
    <property type="evidence" value="ECO:0007669"/>
    <property type="project" value="TreeGrafter"/>
</dbReference>
<feature type="region of interest" description="Disordered" evidence="1">
    <location>
        <begin position="134"/>
        <end position="337"/>
    </location>
</feature>
<dbReference type="ExpressionAtlas" id="K4Q1F1">
    <property type="expression patterns" value="baseline and differential"/>
</dbReference>